<feature type="transmembrane region" description="Helical" evidence="8">
    <location>
        <begin position="230"/>
        <end position="255"/>
    </location>
</feature>
<evidence type="ECO:0000313" key="11">
    <source>
        <dbReference type="Proteomes" id="UP000606922"/>
    </source>
</evidence>
<evidence type="ECO:0000256" key="3">
    <source>
        <dbReference type="ARBA" id="ARBA00022475"/>
    </source>
</evidence>
<evidence type="ECO:0000256" key="7">
    <source>
        <dbReference type="ARBA" id="ARBA00023136"/>
    </source>
</evidence>
<feature type="transmembrane region" description="Helical" evidence="8">
    <location>
        <begin position="133"/>
        <end position="154"/>
    </location>
</feature>
<evidence type="ECO:0000256" key="6">
    <source>
        <dbReference type="ARBA" id="ARBA00022989"/>
    </source>
</evidence>
<protein>
    <submittedName>
        <fullName evidence="10">ABC transporter permease</fullName>
    </submittedName>
</protein>
<dbReference type="SUPFAM" id="SSF161098">
    <property type="entry name" value="MetI-like"/>
    <property type="match status" value="1"/>
</dbReference>
<keyword evidence="6 8" id="KW-1133">Transmembrane helix</keyword>
<dbReference type="EMBL" id="BMGB01000001">
    <property type="protein sequence ID" value="GGA94437.1"/>
    <property type="molecule type" value="Genomic_DNA"/>
</dbReference>
<reference evidence="10" key="2">
    <citation type="submission" date="2020-09" db="EMBL/GenBank/DDBJ databases">
        <authorList>
            <person name="Sun Q."/>
            <person name="Zhou Y."/>
        </authorList>
    </citation>
    <scope>NUCLEOTIDE SEQUENCE</scope>
    <source>
        <strain evidence="10">CGMCC 1.12813</strain>
    </source>
</reference>
<name>A0A916SDR9_9MICO</name>
<organism evidence="10 11">
    <name type="scientific">Conyzicola nivalis</name>
    <dbReference type="NCBI Taxonomy" id="1477021"/>
    <lineage>
        <taxon>Bacteria</taxon>
        <taxon>Bacillati</taxon>
        <taxon>Actinomycetota</taxon>
        <taxon>Actinomycetes</taxon>
        <taxon>Micrococcales</taxon>
        <taxon>Microbacteriaceae</taxon>
        <taxon>Conyzicola</taxon>
    </lineage>
</organism>
<evidence type="ECO:0000256" key="8">
    <source>
        <dbReference type="SAM" id="Phobius"/>
    </source>
</evidence>
<keyword evidence="5 8" id="KW-0812">Transmembrane</keyword>
<dbReference type="GO" id="GO:0055085">
    <property type="term" value="P:transmembrane transport"/>
    <property type="evidence" value="ECO:0007669"/>
    <property type="project" value="InterPro"/>
</dbReference>
<accession>A0A916SDR9</accession>
<keyword evidence="7 8" id="KW-0472">Membrane</keyword>
<keyword evidence="2" id="KW-0813">Transport</keyword>
<keyword evidence="4" id="KW-0997">Cell inner membrane</keyword>
<evidence type="ECO:0000256" key="5">
    <source>
        <dbReference type="ARBA" id="ARBA00022692"/>
    </source>
</evidence>
<evidence type="ECO:0000259" key="9">
    <source>
        <dbReference type="PROSITE" id="PS50928"/>
    </source>
</evidence>
<comment type="subcellular location">
    <subcellularLocation>
        <location evidence="1">Cell inner membrane</location>
        <topology evidence="1">Multi-pass membrane protein</topology>
    </subcellularLocation>
</comment>
<dbReference type="AlphaFoldDB" id="A0A916SDR9"/>
<gene>
    <name evidence="10" type="ORF">GCM10010979_06180</name>
</gene>
<proteinExistence type="predicted"/>
<dbReference type="RefSeq" id="WP_188509236.1">
    <property type="nucleotide sequence ID" value="NZ_BMGB01000001.1"/>
</dbReference>
<keyword evidence="3" id="KW-1003">Cell membrane</keyword>
<evidence type="ECO:0000313" key="10">
    <source>
        <dbReference type="EMBL" id="GGA94437.1"/>
    </source>
</evidence>
<dbReference type="CDD" id="cd06261">
    <property type="entry name" value="TM_PBP2"/>
    <property type="match status" value="1"/>
</dbReference>
<keyword evidence="11" id="KW-1185">Reference proteome</keyword>
<dbReference type="InterPro" id="IPR035906">
    <property type="entry name" value="MetI-like_sf"/>
</dbReference>
<dbReference type="GO" id="GO:0005886">
    <property type="term" value="C:plasma membrane"/>
    <property type="evidence" value="ECO:0007669"/>
    <property type="project" value="UniProtKB-SubCell"/>
</dbReference>
<comment type="caution">
    <text evidence="10">The sequence shown here is derived from an EMBL/GenBank/DDBJ whole genome shotgun (WGS) entry which is preliminary data.</text>
</comment>
<dbReference type="Gene3D" id="1.10.3720.10">
    <property type="entry name" value="MetI-like"/>
    <property type="match status" value="1"/>
</dbReference>
<feature type="transmembrane region" description="Helical" evidence="8">
    <location>
        <begin position="184"/>
        <end position="210"/>
    </location>
</feature>
<evidence type="ECO:0000256" key="2">
    <source>
        <dbReference type="ARBA" id="ARBA00022448"/>
    </source>
</evidence>
<dbReference type="PANTHER" id="PTHR43357:SF4">
    <property type="entry name" value="INNER MEMBRANE ABC TRANSPORTER PERMEASE PROTEIN YDCV"/>
    <property type="match status" value="1"/>
</dbReference>
<feature type="domain" description="ABC transmembrane type-1" evidence="9">
    <location>
        <begin position="64"/>
        <end position="251"/>
    </location>
</feature>
<reference evidence="10" key="1">
    <citation type="journal article" date="2014" name="Int. J. Syst. Evol. Microbiol.">
        <title>Complete genome sequence of Corynebacterium casei LMG S-19264T (=DSM 44701T), isolated from a smear-ripened cheese.</title>
        <authorList>
            <consortium name="US DOE Joint Genome Institute (JGI-PGF)"/>
            <person name="Walter F."/>
            <person name="Albersmeier A."/>
            <person name="Kalinowski J."/>
            <person name="Ruckert C."/>
        </authorList>
    </citation>
    <scope>NUCLEOTIDE SEQUENCE</scope>
    <source>
        <strain evidence="10">CGMCC 1.12813</strain>
    </source>
</reference>
<dbReference type="PANTHER" id="PTHR43357">
    <property type="entry name" value="INNER MEMBRANE ABC TRANSPORTER PERMEASE PROTEIN YDCV"/>
    <property type="match status" value="1"/>
</dbReference>
<dbReference type="PROSITE" id="PS50928">
    <property type="entry name" value="ABC_TM1"/>
    <property type="match status" value="1"/>
</dbReference>
<dbReference type="Proteomes" id="UP000606922">
    <property type="component" value="Unassembled WGS sequence"/>
</dbReference>
<feature type="transmembrane region" description="Helical" evidence="8">
    <location>
        <begin position="12"/>
        <end position="35"/>
    </location>
</feature>
<feature type="transmembrane region" description="Helical" evidence="8">
    <location>
        <begin position="68"/>
        <end position="90"/>
    </location>
</feature>
<evidence type="ECO:0000256" key="4">
    <source>
        <dbReference type="ARBA" id="ARBA00022519"/>
    </source>
</evidence>
<dbReference type="InterPro" id="IPR000515">
    <property type="entry name" value="MetI-like"/>
</dbReference>
<evidence type="ECO:0000256" key="1">
    <source>
        <dbReference type="ARBA" id="ARBA00004429"/>
    </source>
</evidence>
<sequence>MTRRPGYRERVGPLALGVVLVFVLVPILGTIAVSLSPDASRGPFVGGITGDWYVLAWQLLQPKVGPTLAVTACVLVGAVLVVLPLCHAIARRIVPGTAVIRQITMLPLAVPGVALGLALAASDPALRSSGALLVAGQLLVTVPFLVAGLVPALADPKLIEAERVASTLGAGPLRRLLTITLPGIRLPLAAALLMAAALSIGEFNLSFFVVPPAHQTAPFALYSAFTTQRLELGAAGSVLFGVALIPAAIAAALLARRSLSRKDAS</sequence>
<feature type="transmembrane region" description="Helical" evidence="8">
    <location>
        <begin position="102"/>
        <end position="121"/>
    </location>
</feature>